<dbReference type="Proteomes" id="UP000827986">
    <property type="component" value="Unassembled WGS sequence"/>
</dbReference>
<accession>A0A9D3X8F7</accession>
<dbReference type="InterPro" id="IPR050365">
    <property type="entry name" value="TIM50"/>
</dbReference>
<sequence>MMLRSGKITPRVKKPFSPRETSGDVEDLGPPARKASAPREGKSRWRGWREDGTIEPVSPLTGRAVKVHFERCPSSPASKAASLQIPPLGAVCFSPLGAEEPESPRVQRGKPGAQPPGGVVYFGELPPDEPEEMGSLSPFIHKALPPRSSQKPPRKETPIKTRSTPESTLVLELEGILVCCSLTSSQDADCTFLTDFQGDAYRVYMKLRPHVQEFLETLAKAYEIFVFTTAKQDYTEKILDVLDPQKKLIRHRLYQQDCLCVQGYYVKDLSILERDLARTVALDDSLQGFPYQISNWIPIPGWLGDRQDEELLRVLPLLGKLSQAGDVRTEIRRKYRLCRLLAVD</sequence>
<dbReference type="EMBL" id="JAHDVG010000479">
    <property type="protein sequence ID" value="KAH1174888.1"/>
    <property type="molecule type" value="Genomic_DNA"/>
</dbReference>
<protein>
    <recommendedName>
        <fullName evidence="3">FCP1 homology domain-containing protein</fullName>
    </recommendedName>
</protein>
<dbReference type="GO" id="GO:0004721">
    <property type="term" value="F:phosphoprotein phosphatase activity"/>
    <property type="evidence" value="ECO:0007669"/>
    <property type="project" value="UniProtKB-KW"/>
</dbReference>
<dbReference type="Pfam" id="PF03031">
    <property type="entry name" value="NIF"/>
    <property type="match status" value="1"/>
</dbReference>
<dbReference type="InterPro" id="IPR011948">
    <property type="entry name" value="Dullard_phosphatase"/>
</dbReference>
<keyword evidence="1" id="KW-0378">Hydrolase</keyword>
<feature type="domain" description="FCP1 homology" evidence="3">
    <location>
        <begin position="162"/>
        <end position="321"/>
    </location>
</feature>
<keyword evidence="1" id="KW-0904">Protein phosphatase</keyword>
<feature type="compositionally biased region" description="Basic and acidic residues" evidence="2">
    <location>
        <begin position="37"/>
        <end position="52"/>
    </location>
</feature>
<dbReference type="SUPFAM" id="SSF56784">
    <property type="entry name" value="HAD-like"/>
    <property type="match status" value="1"/>
</dbReference>
<dbReference type="FunFam" id="3.40.50.1000:FF:000093">
    <property type="entry name" value="NLI interacting factor-like phosphatase family protein"/>
    <property type="match status" value="1"/>
</dbReference>
<evidence type="ECO:0000256" key="2">
    <source>
        <dbReference type="SAM" id="MobiDB-lite"/>
    </source>
</evidence>
<dbReference type="Gene3D" id="3.40.50.1000">
    <property type="entry name" value="HAD superfamily/HAD-like"/>
    <property type="match status" value="1"/>
</dbReference>
<dbReference type="NCBIfam" id="TIGR02251">
    <property type="entry name" value="HIF-SF_euk"/>
    <property type="match status" value="1"/>
</dbReference>
<keyword evidence="5" id="KW-1185">Reference proteome</keyword>
<dbReference type="CDD" id="cd07521">
    <property type="entry name" value="HAD_FCP1-like"/>
    <property type="match status" value="1"/>
</dbReference>
<organism evidence="4 5">
    <name type="scientific">Mauremys mutica</name>
    <name type="common">yellowpond turtle</name>
    <dbReference type="NCBI Taxonomy" id="74926"/>
    <lineage>
        <taxon>Eukaryota</taxon>
        <taxon>Metazoa</taxon>
        <taxon>Chordata</taxon>
        <taxon>Craniata</taxon>
        <taxon>Vertebrata</taxon>
        <taxon>Euteleostomi</taxon>
        <taxon>Archelosauria</taxon>
        <taxon>Testudinata</taxon>
        <taxon>Testudines</taxon>
        <taxon>Cryptodira</taxon>
        <taxon>Durocryptodira</taxon>
        <taxon>Testudinoidea</taxon>
        <taxon>Geoemydidae</taxon>
        <taxon>Geoemydinae</taxon>
        <taxon>Mauremys</taxon>
    </lineage>
</organism>
<dbReference type="InterPro" id="IPR036412">
    <property type="entry name" value="HAD-like_sf"/>
</dbReference>
<dbReference type="InterPro" id="IPR023214">
    <property type="entry name" value="HAD_sf"/>
</dbReference>
<evidence type="ECO:0000313" key="4">
    <source>
        <dbReference type="EMBL" id="KAH1174888.1"/>
    </source>
</evidence>
<name>A0A9D3X8F7_9SAUR</name>
<dbReference type="PANTHER" id="PTHR12210">
    <property type="entry name" value="DULLARD PROTEIN PHOSPHATASE"/>
    <property type="match status" value="1"/>
</dbReference>
<reference evidence="4" key="1">
    <citation type="submission" date="2021-09" db="EMBL/GenBank/DDBJ databases">
        <title>The genome of Mauremys mutica provides insights into the evolution of semi-aquatic lifestyle.</title>
        <authorList>
            <person name="Gong S."/>
            <person name="Gao Y."/>
        </authorList>
    </citation>
    <scope>NUCLEOTIDE SEQUENCE</scope>
    <source>
        <strain evidence="4">MM-2020</strain>
        <tissue evidence="4">Muscle</tissue>
    </source>
</reference>
<dbReference type="SMART" id="SM00577">
    <property type="entry name" value="CPDc"/>
    <property type="match status" value="1"/>
</dbReference>
<evidence type="ECO:0000313" key="5">
    <source>
        <dbReference type="Proteomes" id="UP000827986"/>
    </source>
</evidence>
<proteinExistence type="predicted"/>
<feature type="region of interest" description="Disordered" evidence="2">
    <location>
        <begin position="1"/>
        <end position="59"/>
    </location>
</feature>
<dbReference type="InterPro" id="IPR004274">
    <property type="entry name" value="FCP1_dom"/>
</dbReference>
<dbReference type="PROSITE" id="PS50969">
    <property type="entry name" value="FCP1"/>
    <property type="match status" value="1"/>
</dbReference>
<feature type="region of interest" description="Disordered" evidence="2">
    <location>
        <begin position="142"/>
        <end position="164"/>
    </location>
</feature>
<evidence type="ECO:0000256" key="1">
    <source>
        <dbReference type="ARBA" id="ARBA00022912"/>
    </source>
</evidence>
<comment type="caution">
    <text evidence="4">The sequence shown here is derived from an EMBL/GenBank/DDBJ whole genome shotgun (WGS) entry which is preliminary data.</text>
</comment>
<dbReference type="AlphaFoldDB" id="A0A9D3X8F7"/>
<gene>
    <name evidence="4" type="ORF">KIL84_008879</name>
</gene>
<evidence type="ECO:0000259" key="3">
    <source>
        <dbReference type="PROSITE" id="PS50969"/>
    </source>
</evidence>